<organism evidence="2">
    <name type="scientific">marine sediment metagenome</name>
    <dbReference type="NCBI Taxonomy" id="412755"/>
    <lineage>
        <taxon>unclassified sequences</taxon>
        <taxon>metagenomes</taxon>
        <taxon>ecological metagenomes</taxon>
    </lineage>
</organism>
<protein>
    <recommendedName>
        <fullName evidence="3">CARDB domain-containing protein</fullName>
    </recommendedName>
</protein>
<reference evidence="2" key="1">
    <citation type="journal article" date="2014" name="Front. Microbiol.">
        <title>High frequency of phylogenetically diverse reductive dehalogenase-homologous genes in deep subseafloor sedimentary metagenomes.</title>
        <authorList>
            <person name="Kawai M."/>
            <person name="Futagami T."/>
            <person name="Toyoda A."/>
            <person name="Takaki Y."/>
            <person name="Nishi S."/>
            <person name="Hori S."/>
            <person name="Arai W."/>
            <person name="Tsubouchi T."/>
            <person name="Morono Y."/>
            <person name="Uchiyama I."/>
            <person name="Ito T."/>
            <person name="Fujiyama A."/>
            <person name="Inagaki F."/>
            <person name="Takami H."/>
        </authorList>
    </citation>
    <scope>NUCLEOTIDE SEQUENCE</scope>
    <source>
        <strain evidence="2">Expedition CK06-06</strain>
    </source>
</reference>
<proteinExistence type="predicted"/>
<dbReference type="EMBL" id="BARV01004520">
    <property type="protein sequence ID" value="GAI18227.1"/>
    <property type="molecule type" value="Genomic_DNA"/>
</dbReference>
<gene>
    <name evidence="2" type="ORF">S06H3_09982</name>
</gene>
<keyword evidence="1" id="KW-1133">Transmembrane helix</keyword>
<feature type="transmembrane region" description="Helical" evidence="1">
    <location>
        <begin position="160"/>
        <end position="179"/>
    </location>
</feature>
<name>X1LFX6_9ZZZZ</name>
<evidence type="ECO:0000256" key="1">
    <source>
        <dbReference type="SAM" id="Phobius"/>
    </source>
</evidence>
<keyword evidence="1" id="KW-0472">Membrane</keyword>
<sequence>MVQPSKYLFWLAAVLLVAVVLFPAIVQAQSFSVSPVEVEIDNLSPGEVTQFNLTIYNKEDVNHVFALTTYNPGESERREGRAEFPDDSWISFSPQSVAVGANSEARTEVTVTVPPNQKWTGKDWEIWLRVAPEEREFLVVNYYIRLLVSTGEEVKAGTNVGLVVGIPVGILLVACVVYYF</sequence>
<feature type="non-terminal residue" evidence="2">
    <location>
        <position position="180"/>
    </location>
</feature>
<evidence type="ECO:0000313" key="2">
    <source>
        <dbReference type="EMBL" id="GAI18227.1"/>
    </source>
</evidence>
<comment type="caution">
    <text evidence="2">The sequence shown here is derived from an EMBL/GenBank/DDBJ whole genome shotgun (WGS) entry which is preliminary data.</text>
</comment>
<accession>X1LFX6</accession>
<evidence type="ECO:0008006" key="3">
    <source>
        <dbReference type="Google" id="ProtNLM"/>
    </source>
</evidence>
<keyword evidence="1" id="KW-0812">Transmembrane</keyword>
<dbReference type="AlphaFoldDB" id="X1LFX6"/>